<dbReference type="InterPro" id="IPR003439">
    <property type="entry name" value="ABC_transporter-like_ATP-bd"/>
</dbReference>
<evidence type="ECO:0000256" key="7">
    <source>
        <dbReference type="ARBA" id="ARBA00022741"/>
    </source>
</evidence>
<dbReference type="InterPro" id="IPR017871">
    <property type="entry name" value="ABC_transporter-like_CS"/>
</dbReference>
<keyword evidence="8" id="KW-0067">ATP-binding</keyword>
<feature type="region of interest" description="Disordered" evidence="15">
    <location>
        <begin position="625"/>
        <end position="716"/>
    </location>
</feature>
<keyword evidence="7" id="KW-0547">Nucleotide-binding</keyword>
<feature type="compositionally biased region" description="Basic residues" evidence="15">
    <location>
        <begin position="700"/>
        <end position="710"/>
    </location>
</feature>
<protein>
    <recommendedName>
        <fullName evidence="4">DNA topoisomerase</fullName>
        <ecNumber evidence="4">5.6.2.1</ecNumber>
    </recommendedName>
</protein>
<feature type="compositionally biased region" description="Basic residues" evidence="15">
    <location>
        <begin position="653"/>
        <end position="681"/>
    </location>
</feature>
<dbReference type="SMART" id="SM00382">
    <property type="entry name" value="AAA"/>
    <property type="match status" value="1"/>
</dbReference>
<comment type="similarity">
    <text evidence="3">Belongs to the type IA topoisomerase family.</text>
</comment>
<feature type="transmembrane region" description="Helical" evidence="16">
    <location>
        <begin position="912"/>
        <end position="930"/>
    </location>
</feature>
<dbReference type="Proteomes" id="UP001142055">
    <property type="component" value="Chromosome 1"/>
</dbReference>
<comment type="subcellular location">
    <subcellularLocation>
        <location evidence="2">Mitochondrion inner membrane</location>
        <topology evidence="2">Multi-pass membrane protein</topology>
    </subcellularLocation>
</comment>
<evidence type="ECO:0000256" key="6">
    <source>
        <dbReference type="ARBA" id="ARBA00022692"/>
    </source>
</evidence>
<keyword evidence="12 16" id="KW-0472">Membrane</keyword>
<dbReference type="GO" id="GO:0003677">
    <property type="term" value="F:DNA binding"/>
    <property type="evidence" value="ECO:0007669"/>
    <property type="project" value="UniProtKB-KW"/>
</dbReference>
<evidence type="ECO:0000256" key="16">
    <source>
        <dbReference type="SAM" id="Phobius"/>
    </source>
</evidence>
<dbReference type="PROSITE" id="PS50893">
    <property type="entry name" value="ABC_TRANSPORTER_2"/>
    <property type="match status" value="1"/>
</dbReference>
<dbReference type="SUPFAM" id="SSF56712">
    <property type="entry name" value="Prokaryotic type I DNA topoisomerase"/>
    <property type="match status" value="1"/>
</dbReference>
<dbReference type="SUPFAM" id="SSF52540">
    <property type="entry name" value="P-loop containing nucleoside triphosphate hydrolases"/>
    <property type="match status" value="1"/>
</dbReference>
<comment type="function">
    <text evidence="14">Releases the supercoiling and torsional tension of DNA introduced during the DNA replication and transcription by transiently cleaving and rejoining one strand of the DNA duplex. Introduces a single-strand break via transesterification at a target site in duplex DNA. The scissile phosphodiester is attacked by the catalytic tyrosine of the enzyme, resulting in the formation of a DNA-(5'-phosphotyrosyl)-enzyme intermediate and the expulsion of a 3'-OH DNA strand. The free DNA strand than undergoes passage around the unbroken strand thus removing DNA supercoils. Finally, in the religation step, the DNA 3'-OH attacks the covalent intermediate to expel the active-site tyrosine and restore the DNA phosphodiester backbone. Weakly relaxes negative supercoils and displays a distinct preference for binding single-stranded DNA.</text>
</comment>
<feature type="domain" description="Topo IA-type catalytic" evidence="20">
    <location>
        <begin position="170"/>
        <end position="597"/>
    </location>
</feature>
<feature type="transmembrane region" description="Helical" evidence="16">
    <location>
        <begin position="885"/>
        <end position="906"/>
    </location>
</feature>
<evidence type="ECO:0000259" key="17">
    <source>
        <dbReference type="PROSITE" id="PS50880"/>
    </source>
</evidence>
<dbReference type="GO" id="GO:0016887">
    <property type="term" value="F:ATP hydrolysis activity"/>
    <property type="evidence" value="ECO:0007669"/>
    <property type="project" value="InterPro"/>
</dbReference>
<keyword evidence="9 16" id="KW-1133">Transmembrane helix</keyword>
<keyword evidence="13" id="KW-0413">Isomerase</keyword>
<dbReference type="InterPro" id="IPR027417">
    <property type="entry name" value="P-loop_NTPase"/>
</dbReference>
<dbReference type="SMART" id="SM00436">
    <property type="entry name" value="TOP1Bc"/>
    <property type="match status" value="1"/>
</dbReference>
<dbReference type="InterPro" id="IPR013824">
    <property type="entry name" value="Topo_IA_cen_sub1"/>
</dbReference>
<feature type="transmembrane region" description="Helical" evidence="16">
    <location>
        <begin position="815"/>
        <end position="836"/>
    </location>
</feature>
<dbReference type="FunFam" id="3.40.50.300:FF:000403">
    <property type="entry name" value="ATP-binding cassette sub-family B member 8, mitochondrial"/>
    <property type="match status" value="1"/>
</dbReference>
<dbReference type="GO" id="GO:0140359">
    <property type="term" value="F:ABC-type transporter activity"/>
    <property type="evidence" value="ECO:0007669"/>
    <property type="project" value="InterPro"/>
</dbReference>
<dbReference type="Pfam" id="PF00005">
    <property type="entry name" value="ABC_tran"/>
    <property type="match status" value="1"/>
</dbReference>
<feature type="domain" description="Toprim" evidence="17">
    <location>
        <begin position="6"/>
        <end position="155"/>
    </location>
</feature>
<dbReference type="GO" id="GO:0005634">
    <property type="term" value="C:nucleus"/>
    <property type="evidence" value="ECO:0007669"/>
    <property type="project" value="TreeGrafter"/>
</dbReference>
<dbReference type="Pfam" id="PF01131">
    <property type="entry name" value="Topoisom_bac"/>
    <property type="match status" value="1"/>
</dbReference>
<feature type="transmembrane region" description="Helical" evidence="16">
    <location>
        <begin position="1001"/>
        <end position="1019"/>
    </location>
</feature>
<keyword evidence="6 16" id="KW-0812">Transmembrane</keyword>
<evidence type="ECO:0000256" key="8">
    <source>
        <dbReference type="ARBA" id="ARBA00022840"/>
    </source>
</evidence>
<dbReference type="PROSITE" id="PS50929">
    <property type="entry name" value="ABC_TM1F"/>
    <property type="match status" value="1"/>
</dbReference>
<dbReference type="CDD" id="cd18574">
    <property type="entry name" value="ABC_6TM_ABCB8_like"/>
    <property type="match status" value="1"/>
</dbReference>
<reference evidence="21" key="1">
    <citation type="submission" date="2022-12" db="EMBL/GenBank/DDBJ databases">
        <title>Genome assemblies of Blomia tropicalis.</title>
        <authorList>
            <person name="Cui Y."/>
        </authorList>
    </citation>
    <scope>NUCLEOTIDE SEQUENCE</scope>
    <source>
        <tissue evidence="21">Adult mites</tissue>
    </source>
</reference>
<dbReference type="Gene3D" id="2.70.20.10">
    <property type="entry name" value="Topoisomerase I, domain 3"/>
    <property type="match status" value="1"/>
</dbReference>
<dbReference type="PANTHER" id="PTHR11390:SF20">
    <property type="entry name" value="DNA TOPOISOMERASE 3-BETA-1"/>
    <property type="match status" value="1"/>
</dbReference>
<dbReference type="InterPro" id="IPR000380">
    <property type="entry name" value="Topo_IA"/>
</dbReference>
<name>A0A9Q0RTH1_BLOTA</name>
<dbReference type="InterPro" id="IPR003601">
    <property type="entry name" value="Topo_IA_2"/>
</dbReference>
<sequence length="1335" mass="150980">MSRKISVLMIAEKPALAKTLSTILSNGQMQCRKTRVCNVYEYKGSFLQHEEVQFKFTSVLGHVFEIEFDHREKWNNPPINMYDANVIKLESRPDIKMVDFLKREAKGCKYLVLWLDCDKEGENICFEIIDSLNDVMTISMSNPQTVFRAHFSAITSTDINEAFRNLRLPNRLKSLSVTARQELDLKIGCSFTRFQNSFFHRKYSGLRNMLISYGQCQIPTLAFCVNRYDEIQAFKPTSYWTLSAKIASFNQPKQLINVDCTYEREFNCNNIKLIYNYLKNIGEGKVVSVVKSKRTTFKPKALNTVEMLKIASSKLGISPHQTMQIAEKLYNDGFISYPRTETTQYPKNFDLIRILQMLCRSNKWGMLAQDIIDNGIIPPRPGHDAGDHPPITPMKVSNNNQPLMGDSWRLYEYIVQHFLATLALDMVHESTSIEIDINSKIFKTNFSYVSIYGFANYLPKTLSSLVQQNPPLLNVNDKVMVSKIMIKKHTTKSPGFLTESELISLMEKNGIGTDASIPNHINNICLRKYVNISTGRTLVPTKLGIILIRGYMKIDQELVMPTIRSKLESELNLIATGDADFETVLKKNIEYHRTKFIWFIRNIKQMDELFESSYETLLNELAQNSSNEKKNDSLSKIKEKGKGKVKGNEKGKGKIKGKGNIKGKKKKEKPKQRKSCLKKTLNRNQDLSTLSDQNRENAKKGKKKNGRQVKKVIDDNGNGNETVSIKAIDEPKQTEIESNNRTHSLSVWTTIFHFLKPDLSAILAAYFNIKINLALGDLMNAIQNCLQSSSLANLSGSVFFSRFTELVKNPALNLFSIYMFQSLFTFVYLYSLFVLAEKTANRIRYELFSKFLSFELTFFDVNNGGNILSSLSNDVQDFKSSFKQLISLGIKNFAQIVGSVVTLYHISPKMTLIINLGIIPTMAIIGSQVGSRLRKLSKRLQNQLGNITNVAFESINNIRTVKMLGIEEILLGKFLTELRAFDRINQSFSTGFAMFQSLSNFAFNGIILITLLFGGYNLLSGEMSAGSLMSFLATTQTIQRSLFQLSLLYGHYFKVTSSMNRILDYLVIESPQINGTIIPNLIGNIEFKDVIFRYPKRPDYTVLKNINLKLDPGKVTALCGPSGSGKSTIAMLLESLYDLESGTISVDNVEIDQLDRRWLRNVAIGYISQEPVLFATTIKENIKYGKMDATDEEIERAARFANAHDFISNFPDGYDTVVGHQGAALSGGQRQRIAIARALIKDPKILILDEATSALDTESESLVKDALDKLMEGRTVLVIAHRLSTILDSDRIVVLDDGHILEHGTHGQLLKLKGKYYELVKKSLDNGSNEPNKLN</sequence>
<evidence type="ECO:0000259" key="18">
    <source>
        <dbReference type="PROSITE" id="PS50893"/>
    </source>
</evidence>
<feature type="compositionally biased region" description="Polar residues" evidence="15">
    <location>
        <begin position="682"/>
        <end position="692"/>
    </location>
</feature>
<dbReference type="InterPro" id="IPR011527">
    <property type="entry name" value="ABC1_TM_dom"/>
</dbReference>
<dbReference type="PROSITE" id="PS52039">
    <property type="entry name" value="TOPO_IA_2"/>
    <property type="match status" value="1"/>
</dbReference>
<keyword evidence="5" id="KW-0813">Transport</keyword>
<dbReference type="PROSITE" id="PS50880">
    <property type="entry name" value="TOPRIM"/>
    <property type="match status" value="1"/>
</dbReference>
<dbReference type="EC" id="5.6.2.1" evidence="4"/>
<dbReference type="CDD" id="cd03362">
    <property type="entry name" value="TOPRIM_TopoIA_TopoIII"/>
    <property type="match status" value="1"/>
</dbReference>
<dbReference type="InterPro" id="IPR003593">
    <property type="entry name" value="AAA+_ATPase"/>
</dbReference>
<evidence type="ECO:0000259" key="19">
    <source>
        <dbReference type="PROSITE" id="PS50929"/>
    </source>
</evidence>
<dbReference type="SMART" id="SM00493">
    <property type="entry name" value="TOPRIM"/>
    <property type="match status" value="1"/>
</dbReference>
<evidence type="ECO:0000256" key="2">
    <source>
        <dbReference type="ARBA" id="ARBA00004448"/>
    </source>
</evidence>
<dbReference type="GO" id="GO:0005743">
    <property type="term" value="C:mitochondrial inner membrane"/>
    <property type="evidence" value="ECO:0007669"/>
    <property type="project" value="UniProtKB-SubCell"/>
</dbReference>
<evidence type="ECO:0000256" key="12">
    <source>
        <dbReference type="ARBA" id="ARBA00023136"/>
    </source>
</evidence>
<evidence type="ECO:0000256" key="1">
    <source>
        <dbReference type="ARBA" id="ARBA00000213"/>
    </source>
</evidence>
<dbReference type="SMART" id="SM00437">
    <property type="entry name" value="TOP1Ac"/>
    <property type="match status" value="1"/>
</dbReference>
<keyword evidence="10" id="KW-0799">Topoisomerase</keyword>
<evidence type="ECO:0000313" key="21">
    <source>
        <dbReference type="EMBL" id="KAJ6225386.1"/>
    </source>
</evidence>
<dbReference type="InterPro" id="IPR013825">
    <property type="entry name" value="Topo_IA_cen_sub2"/>
</dbReference>
<dbReference type="SUPFAM" id="SSF90123">
    <property type="entry name" value="ABC transporter transmembrane region"/>
    <property type="match status" value="1"/>
</dbReference>
<dbReference type="PRINTS" id="PR00417">
    <property type="entry name" value="PRTPISMRASEI"/>
</dbReference>
<dbReference type="Pfam" id="PF01751">
    <property type="entry name" value="Toprim"/>
    <property type="match status" value="1"/>
</dbReference>
<dbReference type="EMBL" id="JAPWDV010000001">
    <property type="protein sequence ID" value="KAJ6225386.1"/>
    <property type="molecule type" value="Genomic_DNA"/>
</dbReference>
<evidence type="ECO:0000256" key="11">
    <source>
        <dbReference type="ARBA" id="ARBA00023125"/>
    </source>
</evidence>
<dbReference type="PROSITE" id="PS00211">
    <property type="entry name" value="ABC_TRANSPORTER_1"/>
    <property type="match status" value="1"/>
</dbReference>
<dbReference type="InterPro" id="IPR036640">
    <property type="entry name" value="ABC1_TM_sf"/>
</dbReference>
<dbReference type="FunFam" id="1.10.290.10:FF:000001">
    <property type="entry name" value="DNA topoisomerase"/>
    <property type="match status" value="1"/>
</dbReference>
<feature type="compositionally biased region" description="Basic and acidic residues" evidence="15">
    <location>
        <begin position="627"/>
        <end position="652"/>
    </location>
</feature>
<evidence type="ECO:0000256" key="5">
    <source>
        <dbReference type="ARBA" id="ARBA00022448"/>
    </source>
</evidence>
<dbReference type="GO" id="GO:0006281">
    <property type="term" value="P:DNA repair"/>
    <property type="evidence" value="ECO:0007669"/>
    <property type="project" value="TreeGrafter"/>
</dbReference>
<keyword evidence="11" id="KW-0238">DNA-binding</keyword>
<evidence type="ECO:0000256" key="9">
    <source>
        <dbReference type="ARBA" id="ARBA00022989"/>
    </source>
</evidence>
<dbReference type="GO" id="GO:0006310">
    <property type="term" value="P:DNA recombination"/>
    <property type="evidence" value="ECO:0007669"/>
    <property type="project" value="TreeGrafter"/>
</dbReference>
<dbReference type="GO" id="GO:0006265">
    <property type="term" value="P:DNA topological change"/>
    <property type="evidence" value="ECO:0007669"/>
    <property type="project" value="InterPro"/>
</dbReference>
<dbReference type="Gene3D" id="3.40.50.140">
    <property type="match status" value="1"/>
</dbReference>
<organism evidence="21 22">
    <name type="scientific">Blomia tropicalis</name>
    <name type="common">Mite</name>
    <dbReference type="NCBI Taxonomy" id="40697"/>
    <lineage>
        <taxon>Eukaryota</taxon>
        <taxon>Metazoa</taxon>
        <taxon>Ecdysozoa</taxon>
        <taxon>Arthropoda</taxon>
        <taxon>Chelicerata</taxon>
        <taxon>Arachnida</taxon>
        <taxon>Acari</taxon>
        <taxon>Acariformes</taxon>
        <taxon>Sarcoptiformes</taxon>
        <taxon>Astigmata</taxon>
        <taxon>Glycyphagoidea</taxon>
        <taxon>Echimyopodidae</taxon>
        <taxon>Blomia</taxon>
    </lineage>
</organism>
<evidence type="ECO:0000256" key="3">
    <source>
        <dbReference type="ARBA" id="ARBA00009446"/>
    </source>
</evidence>
<dbReference type="Gene3D" id="1.10.290.10">
    <property type="entry name" value="Topoisomerase I, domain 4"/>
    <property type="match status" value="1"/>
</dbReference>
<dbReference type="InterPro" id="IPR034144">
    <property type="entry name" value="TOPRIM_TopoIII"/>
</dbReference>
<accession>A0A9Q0RTH1</accession>
<dbReference type="InterPro" id="IPR013497">
    <property type="entry name" value="Topo_IA_cen"/>
</dbReference>
<dbReference type="Gene3D" id="3.40.50.300">
    <property type="entry name" value="P-loop containing nucleotide triphosphate hydrolases"/>
    <property type="match status" value="1"/>
</dbReference>
<dbReference type="Pfam" id="PF00664">
    <property type="entry name" value="ABC_membrane"/>
    <property type="match status" value="1"/>
</dbReference>
<dbReference type="GO" id="GO:0005524">
    <property type="term" value="F:ATP binding"/>
    <property type="evidence" value="ECO:0007669"/>
    <property type="project" value="UniProtKB-KW"/>
</dbReference>
<gene>
    <name evidence="21" type="ORF">RDWZM_003931</name>
</gene>
<evidence type="ECO:0000259" key="20">
    <source>
        <dbReference type="PROSITE" id="PS52039"/>
    </source>
</evidence>
<dbReference type="InterPro" id="IPR003602">
    <property type="entry name" value="Topo_IA_DNA-bd_dom"/>
</dbReference>
<dbReference type="CDD" id="cd00186">
    <property type="entry name" value="TOP1Ac"/>
    <property type="match status" value="1"/>
</dbReference>
<dbReference type="PANTHER" id="PTHR11390">
    <property type="entry name" value="PROKARYOTIC DNA TOPOISOMERASE"/>
    <property type="match status" value="1"/>
</dbReference>
<dbReference type="Gene3D" id="1.10.460.10">
    <property type="entry name" value="Topoisomerase I, domain 2"/>
    <property type="match status" value="1"/>
</dbReference>
<proteinExistence type="inferred from homology"/>
<dbReference type="InterPro" id="IPR013826">
    <property type="entry name" value="Topo_IA_cen_sub3"/>
</dbReference>
<dbReference type="GO" id="GO:0003917">
    <property type="term" value="F:DNA topoisomerase type I (single strand cut, ATP-independent) activity"/>
    <property type="evidence" value="ECO:0007669"/>
    <property type="project" value="UniProtKB-EC"/>
</dbReference>
<dbReference type="InterPro" id="IPR023405">
    <property type="entry name" value="Topo_IA_core_domain"/>
</dbReference>
<evidence type="ECO:0000256" key="13">
    <source>
        <dbReference type="ARBA" id="ARBA00023235"/>
    </source>
</evidence>
<dbReference type="CDD" id="cd03249">
    <property type="entry name" value="ABC_MTABC3_MDL1_MDL2"/>
    <property type="match status" value="1"/>
</dbReference>
<keyword evidence="22" id="KW-1185">Reference proteome</keyword>
<evidence type="ECO:0000256" key="15">
    <source>
        <dbReference type="SAM" id="MobiDB-lite"/>
    </source>
</evidence>
<dbReference type="Gene3D" id="1.20.1560.10">
    <property type="entry name" value="ABC transporter type 1, transmembrane domain"/>
    <property type="match status" value="1"/>
</dbReference>
<comment type="caution">
    <text evidence="21">The sequence shown here is derived from an EMBL/GenBank/DDBJ whole genome shotgun (WGS) entry which is preliminary data.</text>
</comment>
<comment type="catalytic activity">
    <reaction evidence="1">
        <text>ATP-independent breakage of single-stranded DNA, followed by passage and rejoining.</text>
        <dbReference type="EC" id="5.6.2.1"/>
    </reaction>
</comment>
<feature type="domain" description="ABC transporter" evidence="18">
    <location>
        <begin position="1085"/>
        <end position="1322"/>
    </location>
</feature>
<evidence type="ECO:0000256" key="10">
    <source>
        <dbReference type="ARBA" id="ARBA00023029"/>
    </source>
</evidence>
<evidence type="ECO:0000313" key="22">
    <source>
        <dbReference type="Proteomes" id="UP001142055"/>
    </source>
</evidence>
<evidence type="ECO:0000256" key="4">
    <source>
        <dbReference type="ARBA" id="ARBA00012891"/>
    </source>
</evidence>
<feature type="domain" description="ABC transmembrane type-1" evidence="19">
    <location>
        <begin position="759"/>
        <end position="1054"/>
    </location>
</feature>
<evidence type="ECO:0000256" key="14">
    <source>
        <dbReference type="ARBA" id="ARBA00056363"/>
    </source>
</evidence>
<dbReference type="InterPro" id="IPR006171">
    <property type="entry name" value="TOPRIM_dom"/>
</dbReference>